<accession>A0A380K5H7</accession>
<dbReference type="Proteomes" id="UP000254510">
    <property type="component" value="Unassembled WGS sequence"/>
</dbReference>
<sequence length="269" mass="31412">MPQNRINNFIKIGGLILVISFLLLVLDIVNLPTKLGFNIKTLNVEIWNIYATLLGSGLTLYGVVITINSQYESQIEDTKRIVKPMIDVSSVDEYNYKNKYIQFDFIFPKAYPNLPRKNNVDTPNVTISLENIGTRELYNLYIGNFEATYFDDGGYYYQLNPILYSDHQVQLNLYFYEKIGYIKEFNQEDEFHSLISPIKFSTYFQDCLNNWYEQSFELRISHQVQEDKSEEETSLTVRIEGVEIYSAPKEISPDLLPWVTNPSKLVHFL</sequence>
<organism evidence="2 3">
    <name type="scientific">Streptococcus gallolyticus</name>
    <dbReference type="NCBI Taxonomy" id="315405"/>
    <lineage>
        <taxon>Bacteria</taxon>
        <taxon>Bacillati</taxon>
        <taxon>Bacillota</taxon>
        <taxon>Bacilli</taxon>
        <taxon>Lactobacillales</taxon>
        <taxon>Streptococcaceae</taxon>
        <taxon>Streptococcus</taxon>
    </lineage>
</organism>
<feature type="transmembrane region" description="Helical" evidence="1">
    <location>
        <begin position="49"/>
        <end position="71"/>
    </location>
</feature>
<feature type="transmembrane region" description="Helical" evidence="1">
    <location>
        <begin position="12"/>
        <end position="29"/>
    </location>
</feature>
<reference evidence="2 3" key="1">
    <citation type="submission" date="2018-06" db="EMBL/GenBank/DDBJ databases">
        <authorList>
            <consortium name="Pathogen Informatics"/>
            <person name="Doyle S."/>
        </authorList>
    </citation>
    <scope>NUCLEOTIDE SEQUENCE [LARGE SCALE GENOMIC DNA]</scope>
    <source>
        <strain evidence="2 3">NCTC13767</strain>
    </source>
</reference>
<evidence type="ECO:0000313" key="2">
    <source>
        <dbReference type="EMBL" id="SUN59316.1"/>
    </source>
</evidence>
<evidence type="ECO:0000313" key="3">
    <source>
        <dbReference type="Proteomes" id="UP000254510"/>
    </source>
</evidence>
<evidence type="ECO:0000256" key="1">
    <source>
        <dbReference type="SAM" id="Phobius"/>
    </source>
</evidence>
<protein>
    <submittedName>
        <fullName evidence="2">Uncharacterized protein</fullName>
    </submittedName>
</protein>
<keyword evidence="1" id="KW-1133">Transmembrane helix</keyword>
<gene>
    <name evidence="2" type="ORF">NCTC13767_01314</name>
</gene>
<dbReference type="AlphaFoldDB" id="A0A380K5H7"/>
<keyword evidence="1" id="KW-0812">Transmembrane</keyword>
<proteinExistence type="predicted"/>
<name>A0A380K5H7_9STRE</name>
<dbReference type="EMBL" id="UHFM01000006">
    <property type="protein sequence ID" value="SUN59316.1"/>
    <property type="molecule type" value="Genomic_DNA"/>
</dbReference>
<keyword evidence="1" id="KW-0472">Membrane</keyword>